<sequence length="73" mass="8103">MLTLFGAVAVTLMMLFYALESRSPWFTLLFALSCFASSAYGWLAGTWPFGVIELIWGGIAAYKWRGRMRGAAT</sequence>
<keyword evidence="1" id="KW-1133">Transmembrane helix</keyword>
<evidence type="ECO:0000256" key="1">
    <source>
        <dbReference type="SAM" id="Phobius"/>
    </source>
</evidence>
<keyword evidence="3" id="KW-1185">Reference proteome</keyword>
<dbReference type="AlphaFoldDB" id="A0A1D8KCB8"/>
<accession>A0A1D8KCB8</accession>
<dbReference type="Proteomes" id="UP000095342">
    <property type="component" value="Chromosome"/>
</dbReference>
<keyword evidence="1" id="KW-0812">Transmembrane</keyword>
<evidence type="ECO:0000313" key="3">
    <source>
        <dbReference type="Proteomes" id="UP000095342"/>
    </source>
</evidence>
<feature type="transmembrane region" description="Helical" evidence="1">
    <location>
        <begin position="42"/>
        <end position="62"/>
    </location>
</feature>
<dbReference type="RefSeq" id="WP_070074128.1">
    <property type="nucleotide sequence ID" value="NZ_CP017448.1"/>
</dbReference>
<organism evidence="2 3">
    <name type="scientific">Acidihalobacter aeolianus</name>
    <dbReference type="NCBI Taxonomy" id="2792603"/>
    <lineage>
        <taxon>Bacteria</taxon>
        <taxon>Pseudomonadati</taxon>
        <taxon>Pseudomonadota</taxon>
        <taxon>Gammaproteobacteria</taxon>
        <taxon>Chromatiales</taxon>
        <taxon>Ectothiorhodospiraceae</taxon>
        <taxon>Acidihalobacter</taxon>
    </lineage>
</organism>
<proteinExistence type="predicted"/>
<dbReference type="KEGG" id="aaeo:BJI67_11990"/>
<evidence type="ECO:0008006" key="4">
    <source>
        <dbReference type="Google" id="ProtNLM"/>
    </source>
</evidence>
<name>A0A1D8KCB8_9GAMM</name>
<reference evidence="2 3" key="1">
    <citation type="submission" date="2016-09" db="EMBL/GenBank/DDBJ databases">
        <title>Acidihalobacter prosperus V6 (DSM14174).</title>
        <authorList>
            <person name="Khaleque H.N."/>
            <person name="Ramsay J.P."/>
            <person name="Murphy R.J.T."/>
            <person name="Kaksonen A.H."/>
            <person name="Boxall N.J."/>
            <person name="Watkin E.L.J."/>
        </authorList>
    </citation>
    <scope>NUCLEOTIDE SEQUENCE [LARGE SCALE GENOMIC DNA]</scope>
    <source>
        <strain evidence="2 3">V6</strain>
    </source>
</reference>
<keyword evidence="1" id="KW-0472">Membrane</keyword>
<dbReference type="EMBL" id="CP017448">
    <property type="protein sequence ID" value="AOV18604.1"/>
    <property type="molecule type" value="Genomic_DNA"/>
</dbReference>
<gene>
    <name evidence="2" type="ORF">BJI67_11990</name>
</gene>
<protein>
    <recommendedName>
        <fullName evidence="4">DUF4175 domain-containing protein</fullName>
    </recommendedName>
</protein>
<evidence type="ECO:0000313" key="2">
    <source>
        <dbReference type="EMBL" id="AOV18604.1"/>
    </source>
</evidence>